<evidence type="ECO:0000313" key="2">
    <source>
        <dbReference type="EMBL" id="ODN68440.1"/>
    </source>
</evidence>
<comment type="caution">
    <text evidence="2">The sequence shown here is derived from an EMBL/GenBank/DDBJ whole genome shotgun (WGS) entry which is preliminary data.</text>
</comment>
<dbReference type="EMBL" id="MCRJ01000180">
    <property type="protein sequence ID" value="ODN68440.1"/>
    <property type="molecule type" value="Genomic_DNA"/>
</dbReference>
<name>A0A1E3GWL5_9HYPH</name>
<protein>
    <submittedName>
        <fullName evidence="2">Uncharacterized protein</fullName>
    </submittedName>
</protein>
<evidence type="ECO:0000256" key="1">
    <source>
        <dbReference type="SAM" id="MobiDB-lite"/>
    </source>
</evidence>
<feature type="region of interest" description="Disordered" evidence="1">
    <location>
        <begin position="177"/>
        <end position="224"/>
    </location>
</feature>
<evidence type="ECO:0000313" key="3">
    <source>
        <dbReference type="Proteomes" id="UP000094622"/>
    </source>
</evidence>
<gene>
    <name evidence="2" type="ORF">A6302_04265</name>
</gene>
<reference evidence="2 3" key="1">
    <citation type="submission" date="2016-07" db="EMBL/GenBank/DDBJ databases">
        <title>Draft Genome Sequence of Methylobrevis pamukkalensis PK2.</title>
        <authorList>
            <person name="Vasilenko O.V."/>
            <person name="Doronina N.V."/>
            <person name="Shmareva M.N."/>
            <person name="Tarlachkov S.V."/>
            <person name="Mustakhimov I."/>
            <person name="Trotsenko Y.A."/>
        </authorList>
    </citation>
    <scope>NUCLEOTIDE SEQUENCE [LARGE SCALE GENOMIC DNA]</scope>
    <source>
        <strain evidence="2 3">PK2</strain>
    </source>
</reference>
<accession>A0A1E3GWL5</accession>
<organism evidence="2 3">
    <name type="scientific">Methylobrevis pamukkalensis</name>
    <dbReference type="NCBI Taxonomy" id="1439726"/>
    <lineage>
        <taxon>Bacteria</taxon>
        <taxon>Pseudomonadati</taxon>
        <taxon>Pseudomonadota</taxon>
        <taxon>Alphaproteobacteria</taxon>
        <taxon>Hyphomicrobiales</taxon>
        <taxon>Pleomorphomonadaceae</taxon>
        <taxon>Methylobrevis</taxon>
    </lineage>
</organism>
<proteinExistence type="predicted"/>
<keyword evidence="3" id="KW-1185">Reference proteome</keyword>
<dbReference type="AlphaFoldDB" id="A0A1E3GWL5"/>
<dbReference type="Proteomes" id="UP000094622">
    <property type="component" value="Unassembled WGS sequence"/>
</dbReference>
<sequence length="232" mass="24718">MEDAGAGQRVVAAAMGRQRLLHTVDHIVAGVGHLEAARVLQGPLDPLDDAGRRDRLDEEVVCAGAERPLHRRAGRVGGEHQQGHEGERCHLLHADRAQELVAGHARQAPVGDDQVRRLGQHRLQRVLGRLEAADPAGMQPGQHGAHHHLHRLGILDHDDVEEFGGQTVAAVMDHRPPVPAAERGTGSRRRGGPAFFGAGAGSIGANPPQLSGKALRKPSGGASDLMKRLTQF</sequence>